<evidence type="ECO:0000313" key="1">
    <source>
        <dbReference type="EMBL" id="KAK3260382.1"/>
    </source>
</evidence>
<name>A0AAE0FIM7_9CHLO</name>
<dbReference type="Proteomes" id="UP001190700">
    <property type="component" value="Unassembled WGS sequence"/>
</dbReference>
<keyword evidence="2" id="KW-1185">Reference proteome</keyword>
<protein>
    <submittedName>
        <fullName evidence="1">Uncharacterized protein</fullName>
    </submittedName>
</protein>
<accession>A0AAE0FIM7</accession>
<dbReference type="EMBL" id="LGRX02017774">
    <property type="protein sequence ID" value="KAK3260382.1"/>
    <property type="molecule type" value="Genomic_DNA"/>
</dbReference>
<reference evidence="1 2" key="1">
    <citation type="journal article" date="2015" name="Genome Biol. Evol.">
        <title>Comparative Genomics of a Bacterivorous Green Alga Reveals Evolutionary Causalities and Consequences of Phago-Mixotrophic Mode of Nutrition.</title>
        <authorList>
            <person name="Burns J.A."/>
            <person name="Paasch A."/>
            <person name="Narechania A."/>
            <person name="Kim E."/>
        </authorList>
    </citation>
    <scope>NUCLEOTIDE SEQUENCE [LARGE SCALE GENOMIC DNA]</scope>
    <source>
        <strain evidence="1 2">PLY_AMNH</strain>
    </source>
</reference>
<dbReference type="AlphaFoldDB" id="A0AAE0FIM7"/>
<comment type="caution">
    <text evidence="1">The sequence shown here is derived from an EMBL/GenBank/DDBJ whole genome shotgun (WGS) entry which is preliminary data.</text>
</comment>
<organism evidence="1 2">
    <name type="scientific">Cymbomonas tetramitiformis</name>
    <dbReference type="NCBI Taxonomy" id="36881"/>
    <lineage>
        <taxon>Eukaryota</taxon>
        <taxon>Viridiplantae</taxon>
        <taxon>Chlorophyta</taxon>
        <taxon>Pyramimonadophyceae</taxon>
        <taxon>Pyramimonadales</taxon>
        <taxon>Pyramimonadaceae</taxon>
        <taxon>Cymbomonas</taxon>
    </lineage>
</organism>
<proteinExistence type="predicted"/>
<gene>
    <name evidence="1" type="ORF">CYMTET_30664</name>
</gene>
<sequence length="195" mass="19656">MPSSGACGGVAGGVASFTSVRLHEDAPPAPPPAAITYVGSTQSDCVRLGELSITDEGRKFAPNYIHVEADDVCDDEDAEYSDDGDTSVDGEASLTVSPCVPTQGCGRPPMGLGRSSAIALLVCAFCCVCATAAPLPVAMFGGASIDGHTDPTVGGAGSVGTMATMDSALTPTTPSIDDMNFGVLSSDAIPPRRER</sequence>
<evidence type="ECO:0000313" key="2">
    <source>
        <dbReference type="Proteomes" id="UP001190700"/>
    </source>
</evidence>